<dbReference type="GO" id="GO:0005737">
    <property type="term" value="C:cytoplasm"/>
    <property type="evidence" value="ECO:0007669"/>
    <property type="project" value="TreeGrafter"/>
</dbReference>
<dbReference type="Gene3D" id="2.60.200.40">
    <property type="match status" value="1"/>
</dbReference>
<protein>
    <recommendedName>
        <fullName evidence="1">DAGKc domain-containing protein</fullName>
    </recommendedName>
</protein>
<gene>
    <name evidence="3" type="ORF">JBS370_LOCUS3626</name>
    <name evidence="2" type="ORF">ZHD862_LOCUS16562</name>
</gene>
<evidence type="ECO:0000259" key="1">
    <source>
        <dbReference type="PROSITE" id="PS50146"/>
    </source>
</evidence>
<dbReference type="Pfam" id="PF00781">
    <property type="entry name" value="DAGK_cat"/>
    <property type="match status" value="1"/>
</dbReference>
<comment type="caution">
    <text evidence="2">The sequence shown here is derived from an EMBL/GenBank/DDBJ whole genome shotgun (WGS) entry which is preliminary data.</text>
</comment>
<dbReference type="EMBL" id="CAJOBD010000157">
    <property type="protein sequence ID" value="CAF3597763.1"/>
    <property type="molecule type" value="Genomic_DNA"/>
</dbReference>
<dbReference type="SMART" id="SM00046">
    <property type="entry name" value="DAGKc"/>
    <property type="match status" value="1"/>
</dbReference>
<name>A0A814MMZ8_9BILA</name>
<dbReference type="AlphaFoldDB" id="A0A814MMZ8"/>
<evidence type="ECO:0000313" key="2">
    <source>
        <dbReference type="EMBL" id="CAF1080564.1"/>
    </source>
</evidence>
<dbReference type="InterPro" id="IPR016064">
    <property type="entry name" value="NAD/diacylglycerol_kinase_sf"/>
</dbReference>
<dbReference type="EMBL" id="CAJNOT010000787">
    <property type="protein sequence ID" value="CAF1080564.1"/>
    <property type="molecule type" value="Genomic_DNA"/>
</dbReference>
<dbReference type="PANTHER" id="PTHR12358:SF112">
    <property type="entry name" value="LD11247P-RELATED"/>
    <property type="match status" value="1"/>
</dbReference>
<dbReference type="InterPro" id="IPR017438">
    <property type="entry name" value="ATP-NAD_kinase_N"/>
</dbReference>
<proteinExistence type="predicted"/>
<dbReference type="GO" id="GO:0046512">
    <property type="term" value="P:sphingosine biosynthetic process"/>
    <property type="evidence" value="ECO:0007669"/>
    <property type="project" value="TreeGrafter"/>
</dbReference>
<dbReference type="Proteomes" id="UP000663864">
    <property type="component" value="Unassembled WGS sequence"/>
</dbReference>
<dbReference type="Proteomes" id="UP000663836">
    <property type="component" value="Unassembled WGS sequence"/>
</dbReference>
<evidence type="ECO:0000313" key="3">
    <source>
        <dbReference type="EMBL" id="CAF3597763.1"/>
    </source>
</evidence>
<organism evidence="2 4">
    <name type="scientific">Rotaria sordida</name>
    <dbReference type="NCBI Taxonomy" id="392033"/>
    <lineage>
        <taxon>Eukaryota</taxon>
        <taxon>Metazoa</taxon>
        <taxon>Spiralia</taxon>
        <taxon>Gnathifera</taxon>
        <taxon>Rotifera</taxon>
        <taxon>Eurotatoria</taxon>
        <taxon>Bdelloidea</taxon>
        <taxon>Philodinida</taxon>
        <taxon>Philodinidae</taxon>
        <taxon>Rotaria</taxon>
    </lineage>
</organism>
<dbReference type="PROSITE" id="PS50146">
    <property type="entry name" value="DAGK"/>
    <property type="match status" value="1"/>
</dbReference>
<dbReference type="GO" id="GO:0016020">
    <property type="term" value="C:membrane"/>
    <property type="evidence" value="ECO:0007669"/>
    <property type="project" value="TreeGrafter"/>
</dbReference>
<dbReference type="PANTHER" id="PTHR12358">
    <property type="entry name" value="SPHINGOSINE KINASE"/>
    <property type="match status" value="1"/>
</dbReference>
<dbReference type="InterPro" id="IPR001206">
    <property type="entry name" value="Diacylglycerol_kinase_cat_dom"/>
</dbReference>
<dbReference type="Gene3D" id="3.40.50.10330">
    <property type="entry name" value="Probable inorganic polyphosphate/atp-NAD kinase, domain 1"/>
    <property type="match status" value="1"/>
</dbReference>
<dbReference type="InterPro" id="IPR050187">
    <property type="entry name" value="Lipid_Phosphate_FormReg"/>
</dbReference>
<dbReference type="GO" id="GO:0001727">
    <property type="term" value="F:lipid kinase activity"/>
    <property type="evidence" value="ECO:0007669"/>
    <property type="project" value="TreeGrafter"/>
</dbReference>
<evidence type="ECO:0000313" key="4">
    <source>
        <dbReference type="Proteomes" id="UP000663864"/>
    </source>
</evidence>
<reference evidence="2" key="1">
    <citation type="submission" date="2021-02" db="EMBL/GenBank/DDBJ databases">
        <authorList>
            <person name="Nowell W R."/>
        </authorList>
    </citation>
    <scope>NUCLEOTIDE SEQUENCE</scope>
</reference>
<sequence>MAESESRSIDIQDTFFLQDQSSKPYIVKFSTTMLSISLQNNDNQERSVLDNNTQLISIDDIYGCLCMKDNKDPIKCHLNIYLYSLRKPKGIIGTFSKKLTLQRSQLLLTYAKLNDYGSNLAIVTRWHYCIANAIYLRRNLPLDIVTTKRDKRALIFVNPAGGAGKAYRLVMEYVIGVWSEAEFTYHIIITERAGHARDYVQSIQLADWSGIVLASGDGLIYEVINGLMNRDDWQEALKLPIGHLPCGSGNAFITNIVRYSQQPIMKTMEKFIVQAAVIIATYNVLPFDMAVVDICDGQRLFSFLCIEWAIVADVDCDSEQYRFLGEARFTVEAIKRVIQPRTYNGYIDYIPYDAADDTVNTNQITPNTTIAQLHRHLLPLNESIPTDSTVTKWRRINGPFAHVLITSKASISKDTIASTKSTLSDGYLTLQYIRADSSIRMNLAKTFTTMSDGKYLDYDFVEWMPIRAFRIVPSDTSGNMMIDGEKVSYGPIQGEILPSIGRCMGKPPKLDQVSINP</sequence>
<accession>A0A814MMZ8</accession>
<dbReference type="SUPFAM" id="SSF111331">
    <property type="entry name" value="NAD kinase/diacylglycerol kinase-like"/>
    <property type="match status" value="1"/>
</dbReference>
<feature type="domain" description="DAGKc" evidence="1">
    <location>
        <begin position="148"/>
        <end position="297"/>
    </location>
</feature>